<accession>E4RWK5</accession>
<dbReference type="Gene3D" id="2.180.10.10">
    <property type="entry name" value="RHS repeat-associated core"/>
    <property type="match status" value="1"/>
</dbReference>
<dbReference type="Pfam" id="PF14891">
    <property type="entry name" value="Peptidase_M91"/>
    <property type="match status" value="1"/>
</dbReference>
<keyword evidence="3" id="KW-1185">Reference proteome</keyword>
<proteinExistence type="predicted"/>
<reference evidence="2 3" key="2">
    <citation type="journal article" date="2011" name="Stand. Genomic Sci.">
        <title>Complete genome sequence of Leadbetterella byssophila type strain (4M15).</title>
        <authorList>
            <person name="Abt B."/>
            <person name="Teshima H."/>
            <person name="Lucas S."/>
            <person name="Lapidus A."/>
            <person name="Del Rio T.G."/>
            <person name="Nolan M."/>
            <person name="Tice H."/>
            <person name="Cheng J.F."/>
            <person name="Pitluck S."/>
            <person name="Liolios K."/>
            <person name="Pagani I."/>
            <person name="Ivanova N."/>
            <person name="Mavromatis K."/>
            <person name="Pati A."/>
            <person name="Tapia R."/>
            <person name="Han C."/>
            <person name="Goodwin L."/>
            <person name="Chen A."/>
            <person name="Palaniappan K."/>
            <person name="Land M."/>
            <person name="Hauser L."/>
            <person name="Chang Y.J."/>
            <person name="Jeffries C.D."/>
            <person name="Rohde M."/>
            <person name="Goker M."/>
            <person name="Tindall B.J."/>
            <person name="Detter J.C."/>
            <person name="Woyke T."/>
            <person name="Bristow J."/>
            <person name="Eisen J.A."/>
            <person name="Markowitz V."/>
            <person name="Hugenholtz P."/>
            <person name="Klenk H.P."/>
            <person name="Kyrpides N.C."/>
        </authorList>
    </citation>
    <scope>NUCLEOTIDE SEQUENCE [LARGE SCALE GENOMIC DNA]</scope>
    <source>
        <strain evidence="3">DSM 17132 / JCM 16389 / KACC 11308 / NBRC 106382 / 4M15</strain>
    </source>
</reference>
<evidence type="ECO:0000256" key="1">
    <source>
        <dbReference type="SAM" id="SignalP"/>
    </source>
</evidence>
<reference key="1">
    <citation type="submission" date="2010-11" db="EMBL/GenBank/DDBJ databases">
        <title>The complete genome of Leadbetterella byssophila DSM 17132.</title>
        <authorList>
            <consortium name="US DOE Joint Genome Institute (JGI-PGF)"/>
            <person name="Lucas S."/>
            <person name="Copeland A."/>
            <person name="Lapidus A."/>
            <person name="Glavina del Rio T."/>
            <person name="Dalin E."/>
            <person name="Tice H."/>
            <person name="Bruce D."/>
            <person name="Goodwin L."/>
            <person name="Pitluck S."/>
            <person name="Kyrpides N."/>
            <person name="Mavromatis K."/>
            <person name="Ivanova N."/>
            <person name="Teshima H."/>
            <person name="Brettin T."/>
            <person name="Detter J.C."/>
            <person name="Han C."/>
            <person name="Tapia R."/>
            <person name="Land M."/>
            <person name="Hauser L."/>
            <person name="Markowitz V."/>
            <person name="Cheng J.-F."/>
            <person name="Hugenholtz P."/>
            <person name="Woyke T."/>
            <person name="Wu D."/>
            <person name="Tindall B."/>
            <person name="Pomrenke H.G."/>
            <person name="Brambilla E."/>
            <person name="Klenk H.-P."/>
            <person name="Eisen J.A."/>
        </authorList>
    </citation>
    <scope>NUCLEOTIDE SEQUENCE [LARGE SCALE GENOMIC DNA]</scope>
    <source>
        <strain>DSM 17132</strain>
    </source>
</reference>
<dbReference type="NCBIfam" id="TIGR03696">
    <property type="entry name" value="Rhs_assc_core"/>
    <property type="match status" value="1"/>
</dbReference>
<dbReference type="eggNOG" id="COG3209">
    <property type="taxonomic scope" value="Bacteria"/>
</dbReference>
<dbReference type="InterPro" id="IPR022385">
    <property type="entry name" value="Rhs_assc_core"/>
</dbReference>
<evidence type="ECO:0008006" key="4">
    <source>
        <dbReference type="Google" id="ProtNLM"/>
    </source>
</evidence>
<dbReference type="RefSeq" id="WP_013409971.1">
    <property type="nucleotide sequence ID" value="NC_014655.1"/>
</dbReference>
<organism evidence="2 3">
    <name type="scientific">Leadbetterella byssophila (strain DSM 17132 / JCM 16389 / KACC 11308 / NBRC 106382 / 4M15)</name>
    <dbReference type="NCBI Taxonomy" id="649349"/>
    <lineage>
        <taxon>Bacteria</taxon>
        <taxon>Pseudomonadati</taxon>
        <taxon>Bacteroidota</taxon>
        <taxon>Cytophagia</taxon>
        <taxon>Cytophagales</taxon>
        <taxon>Leadbetterellaceae</taxon>
        <taxon>Leadbetterella</taxon>
    </lineage>
</organism>
<dbReference type="STRING" id="649349.Lbys_3287"/>
<dbReference type="Proteomes" id="UP000007435">
    <property type="component" value="Chromosome"/>
</dbReference>
<dbReference type="EMBL" id="CP002305">
    <property type="protein sequence ID" value="ADQ18945.1"/>
    <property type="molecule type" value="Genomic_DNA"/>
</dbReference>
<evidence type="ECO:0000313" key="2">
    <source>
        <dbReference type="EMBL" id="ADQ18945.1"/>
    </source>
</evidence>
<dbReference type="InterPro" id="IPR028208">
    <property type="entry name" value="Effector_pro_NleD-like"/>
</dbReference>
<dbReference type="KEGG" id="lby:Lbys_3287"/>
<dbReference type="AlphaFoldDB" id="E4RWK5"/>
<evidence type="ECO:0000313" key="3">
    <source>
        <dbReference type="Proteomes" id="UP000007435"/>
    </source>
</evidence>
<dbReference type="HOGENOM" id="CLU_446752_0_0_10"/>
<name>E4RWK5_LEAB4</name>
<protein>
    <recommendedName>
        <fullName evidence="4">RHS repeat-associated core domain-containing protein</fullName>
    </recommendedName>
</protein>
<feature type="signal peptide" evidence="1">
    <location>
        <begin position="1"/>
        <end position="19"/>
    </location>
</feature>
<feature type="chain" id="PRO_5003188227" description="RHS repeat-associated core domain-containing protein" evidence="1">
    <location>
        <begin position="20"/>
        <end position="611"/>
    </location>
</feature>
<sequence>MNLRIILILFVLLAQQGNAQKLGVNTPTPDPLKGLSNRTSTSYMQIVNYKWHVRGGLAGINLDGSGNANPNSGENDLFAYKLEYETAGQWSGNIGKQTWSHKKPSPPADTRSYTFSYDGLSRLTAASYSGLTGESFGLPLVSYDKNGNITALQRNGKMGGPHGLMDNLTYTYSGNRLSAVNDAISGEYEVDFVKRGGGTYGYHVNGALNSDENEKISSITYNTFLNLPEQVNLNDGRWIKYTYDGAGTLLKTEYSNGEYWEYVEGVVFKNGQPYQMAIPEGRAVYESSQWKLEYDIKDHLGNTRVSFREGVGGAELKAKTDFDPWGVRLNGTGVVNGFQNRWELQGHEKEMTFNLNRVNFGARVYNPTIGRFDKPDRYSEKYMPLSTYQYAANDPIRYVDINGDSLWITHKGNNYLYNDGQLFNSDGSQFEGKMKGFLKQTFNALNKINKVSEGKEVLGDLSTSTNNFYISHASNNPKSAGANQFIDFNRNASYANAMREENQGRPIPGGSGGTVYWNPNEGGVTELGGSIGVRPISNLGHELFHAFDANHGNSDNRASHIQLNRGEVRAAYFENQLRKAFAYPYRESYNTSQFGPVRILDSKNQPINFSK</sequence>
<keyword evidence="1" id="KW-0732">Signal</keyword>
<gene>
    <name evidence="2" type="ordered locus">Lbys_3287</name>
</gene>